<dbReference type="SUPFAM" id="SSF50494">
    <property type="entry name" value="Trypsin-like serine proteases"/>
    <property type="match status" value="1"/>
</dbReference>
<dbReference type="RefSeq" id="WP_168568974.1">
    <property type="nucleotide sequence ID" value="NZ_CP051167.1"/>
</dbReference>
<dbReference type="InterPro" id="IPR009003">
    <property type="entry name" value="Peptidase_S1_PA"/>
</dbReference>
<keyword evidence="2 3" id="KW-0802">TPR repeat</keyword>
<reference evidence="5 6" key="1">
    <citation type="submission" date="2020-04" db="EMBL/GenBank/DDBJ databases">
        <authorList>
            <person name="Basu S."/>
            <person name="Maruthanayagam V."/>
            <person name="Chakraborty S."/>
            <person name="Pramanik A."/>
            <person name="Mukherjee J."/>
            <person name="Brink B."/>
        </authorList>
    </citation>
    <scope>NUCLEOTIDE SEQUENCE [LARGE SCALE GENOMIC DNA]</scope>
    <source>
        <strain evidence="5 6">AP17</strain>
    </source>
</reference>
<keyword evidence="1" id="KW-0677">Repeat</keyword>
<dbReference type="PROSITE" id="PS50005">
    <property type="entry name" value="TPR"/>
    <property type="match status" value="2"/>
</dbReference>
<dbReference type="InterPro" id="IPR051685">
    <property type="entry name" value="Ycf3/AcsC/BcsC/TPR_MFPF"/>
</dbReference>
<keyword evidence="6" id="KW-1185">Reference proteome</keyword>
<dbReference type="InterPro" id="IPR043504">
    <property type="entry name" value="Peptidase_S1_PA_chymotrypsin"/>
</dbReference>
<dbReference type="Proteomes" id="UP000500857">
    <property type="component" value="Chromosome"/>
</dbReference>
<dbReference type="AlphaFoldDB" id="A0A6H1TZN9"/>
<dbReference type="InterPro" id="IPR019734">
    <property type="entry name" value="TPR_rpt"/>
</dbReference>
<proteinExistence type="predicted"/>
<dbReference type="PROSITE" id="PS50293">
    <property type="entry name" value="TPR_REGION"/>
    <property type="match status" value="1"/>
</dbReference>
<organism evidence="5 6">
    <name type="scientific">Oxynema aestuarii AP17</name>
    <dbReference type="NCBI Taxonomy" id="2064643"/>
    <lineage>
        <taxon>Bacteria</taxon>
        <taxon>Bacillati</taxon>
        <taxon>Cyanobacteriota</taxon>
        <taxon>Cyanophyceae</taxon>
        <taxon>Oscillatoriophycideae</taxon>
        <taxon>Oscillatoriales</taxon>
        <taxon>Oscillatoriaceae</taxon>
        <taxon>Oxynema</taxon>
        <taxon>Oxynema aestuarii</taxon>
    </lineage>
</organism>
<dbReference type="SUPFAM" id="SSF48452">
    <property type="entry name" value="TPR-like"/>
    <property type="match status" value="1"/>
</dbReference>
<evidence type="ECO:0000256" key="1">
    <source>
        <dbReference type="ARBA" id="ARBA00022737"/>
    </source>
</evidence>
<gene>
    <name evidence="5" type="ORF">HCG48_09680</name>
</gene>
<evidence type="ECO:0000256" key="4">
    <source>
        <dbReference type="SAM" id="SignalP"/>
    </source>
</evidence>
<dbReference type="Pfam" id="PF00515">
    <property type="entry name" value="TPR_1"/>
    <property type="match status" value="1"/>
</dbReference>
<dbReference type="EMBL" id="CP051167">
    <property type="protein sequence ID" value="QIZ70819.1"/>
    <property type="molecule type" value="Genomic_DNA"/>
</dbReference>
<feature type="repeat" description="TPR" evidence="3">
    <location>
        <begin position="332"/>
        <end position="365"/>
    </location>
</feature>
<dbReference type="PANTHER" id="PTHR44943:SF8">
    <property type="entry name" value="TPR REPEAT-CONTAINING PROTEIN MJ0263"/>
    <property type="match status" value="1"/>
</dbReference>
<feature type="signal peptide" evidence="4">
    <location>
        <begin position="1"/>
        <end position="19"/>
    </location>
</feature>
<feature type="repeat" description="TPR" evidence="3">
    <location>
        <begin position="298"/>
        <end position="331"/>
    </location>
</feature>
<sequence length="390" mass="43915">MKLASILNVFVIGTLFAIAAPKPIAALTPEEVQEIAEEVTVLIPAEWVNYLGEREKANGSGSIIAREGNTYTVLTANHVVCGDQNPVCENSNDLKIVTHDGKSYEVDNRTIKKLPDVDLAVLEFTSNRNYKLATLGNYPLIDEQYVFASGWPAPNRYFPKREYFFSVGKVLPKDIMNLLKIFPIELGYDLVYTSLTYGGVSGGPVFDSKGQVIAVHGMNEKEEIQESGEEKTLFLPIGFSASIPIKMFFELAPQAGIEVNWQESKTPPDVQKANVEVGISFVQQFEELTSLESGSSTSIDWANYANRMWRRGMITEALRGYDRALEMNPNFYQAWYGKALTYTYWRKYDEALQAYDRALEMIPDYAENKQNIVALRQKLVDFLESRANSN</sequence>
<dbReference type="KEGG" id="oxy:HCG48_09680"/>
<evidence type="ECO:0000313" key="6">
    <source>
        <dbReference type="Proteomes" id="UP000500857"/>
    </source>
</evidence>
<dbReference type="InterPro" id="IPR011990">
    <property type="entry name" value="TPR-like_helical_dom_sf"/>
</dbReference>
<feature type="chain" id="PRO_5026138653" evidence="4">
    <location>
        <begin position="20"/>
        <end position="390"/>
    </location>
</feature>
<keyword evidence="4" id="KW-0732">Signal</keyword>
<accession>A0A6H1TZN9</accession>
<dbReference type="Gene3D" id="1.25.40.10">
    <property type="entry name" value="Tetratricopeptide repeat domain"/>
    <property type="match status" value="1"/>
</dbReference>
<name>A0A6H1TZN9_9CYAN</name>
<evidence type="ECO:0000256" key="3">
    <source>
        <dbReference type="PROSITE-ProRule" id="PRU00339"/>
    </source>
</evidence>
<dbReference type="PANTHER" id="PTHR44943">
    <property type="entry name" value="CELLULOSE SYNTHASE OPERON PROTEIN C"/>
    <property type="match status" value="1"/>
</dbReference>
<dbReference type="Gene3D" id="2.40.10.10">
    <property type="entry name" value="Trypsin-like serine proteases"/>
    <property type="match status" value="2"/>
</dbReference>
<dbReference type="Pfam" id="PF13365">
    <property type="entry name" value="Trypsin_2"/>
    <property type="match status" value="1"/>
</dbReference>
<protein>
    <submittedName>
        <fullName evidence="5">V8-like Glu-specific endopeptidase</fullName>
    </submittedName>
</protein>
<evidence type="ECO:0000256" key="2">
    <source>
        <dbReference type="ARBA" id="ARBA00022803"/>
    </source>
</evidence>
<evidence type="ECO:0000313" key="5">
    <source>
        <dbReference type="EMBL" id="QIZ70819.1"/>
    </source>
</evidence>
<dbReference type="SMART" id="SM00028">
    <property type="entry name" value="TPR"/>
    <property type="match status" value="2"/>
</dbReference>